<dbReference type="InterPro" id="IPR000595">
    <property type="entry name" value="cNMP-bd_dom"/>
</dbReference>
<sequence length="153" mass="16421">MSTLDDDVAMLQKVPLFESVDPSKLKLIAYTSTQLVFDDGEEVFAQGSNGTSAYLIASGEADILSDSGDTQVVVAKLGSNALFGEISAFCDVPRTASVKARGQLTLLELKRENLMELIGEFPDVAVEVIRELARRLANTTSDLAHVLDQRASG</sequence>
<name>A0A9X3UGC3_9HYPH</name>
<keyword evidence="1" id="KW-0406">Ion transport</keyword>
<dbReference type="InterPro" id="IPR018490">
    <property type="entry name" value="cNMP-bd_dom_sf"/>
</dbReference>
<dbReference type="SMART" id="SM00100">
    <property type="entry name" value="cNMP"/>
    <property type="match status" value="1"/>
</dbReference>
<accession>A0A9X3UGC3</accession>
<evidence type="ECO:0000256" key="1">
    <source>
        <dbReference type="ARBA" id="ARBA00023286"/>
    </source>
</evidence>
<keyword evidence="1" id="KW-0813">Transport</keyword>
<keyword evidence="4" id="KW-1185">Reference proteome</keyword>
<gene>
    <name evidence="3" type="ORF">OQ273_05225</name>
</gene>
<dbReference type="PANTHER" id="PTHR45638">
    <property type="entry name" value="CYCLIC NUCLEOTIDE-GATED CATION CHANNEL SUBUNIT A"/>
    <property type="match status" value="1"/>
</dbReference>
<dbReference type="GO" id="GO:0044877">
    <property type="term" value="F:protein-containing complex binding"/>
    <property type="evidence" value="ECO:0007669"/>
    <property type="project" value="TreeGrafter"/>
</dbReference>
<evidence type="ECO:0000313" key="3">
    <source>
        <dbReference type="EMBL" id="MDA5397971.1"/>
    </source>
</evidence>
<dbReference type="PANTHER" id="PTHR45638:SF11">
    <property type="entry name" value="CYCLIC NUCLEOTIDE-GATED CATION CHANNEL SUBUNIT A"/>
    <property type="match status" value="1"/>
</dbReference>
<comment type="caution">
    <text evidence="3">The sequence shown here is derived from an EMBL/GenBank/DDBJ whole genome shotgun (WGS) entry which is preliminary data.</text>
</comment>
<dbReference type="Proteomes" id="UP001151234">
    <property type="component" value="Unassembled WGS sequence"/>
</dbReference>
<reference evidence="3" key="1">
    <citation type="submission" date="2022-11" db="EMBL/GenBank/DDBJ databases">
        <title>Draft genome sequence of Hoeflea poritis E7-10 and Hoeflea prorocentri PM5-8, separated from scleractinian coral Porites lutea and marine dinoflagellate.</title>
        <authorList>
            <person name="Zhang G."/>
            <person name="Wei Q."/>
            <person name="Cai L."/>
        </authorList>
    </citation>
    <scope>NUCLEOTIDE SEQUENCE</scope>
    <source>
        <strain evidence="3">PM5-8</strain>
    </source>
</reference>
<keyword evidence="1" id="KW-1071">Ligand-gated ion channel</keyword>
<proteinExistence type="predicted"/>
<evidence type="ECO:0000313" key="4">
    <source>
        <dbReference type="Proteomes" id="UP001151234"/>
    </source>
</evidence>
<dbReference type="AlphaFoldDB" id="A0A9X3UGC3"/>
<dbReference type="PRINTS" id="PR00103">
    <property type="entry name" value="CAMPKINASE"/>
</dbReference>
<dbReference type="CDD" id="cd00038">
    <property type="entry name" value="CAP_ED"/>
    <property type="match status" value="1"/>
</dbReference>
<feature type="domain" description="Cyclic nucleotide-binding" evidence="2">
    <location>
        <begin position="16"/>
        <end position="135"/>
    </location>
</feature>
<dbReference type="Gene3D" id="2.60.120.10">
    <property type="entry name" value="Jelly Rolls"/>
    <property type="match status" value="1"/>
</dbReference>
<keyword evidence="1" id="KW-0407">Ion channel</keyword>
<dbReference type="EMBL" id="JAPJZI010000001">
    <property type="protein sequence ID" value="MDA5397971.1"/>
    <property type="molecule type" value="Genomic_DNA"/>
</dbReference>
<dbReference type="InterPro" id="IPR014710">
    <property type="entry name" value="RmlC-like_jellyroll"/>
</dbReference>
<dbReference type="Pfam" id="PF00027">
    <property type="entry name" value="cNMP_binding"/>
    <property type="match status" value="1"/>
</dbReference>
<dbReference type="PROSITE" id="PS50042">
    <property type="entry name" value="CNMP_BINDING_3"/>
    <property type="match status" value="1"/>
</dbReference>
<dbReference type="RefSeq" id="WP_267989415.1">
    <property type="nucleotide sequence ID" value="NZ_JAPJZI010000001.1"/>
</dbReference>
<protein>
    <submittedName>
        <fullName evidence="3">Cyclic nucleotide-binding domain-containing protein</fullName>
    </submittedName>
</protein>
<organism evidence="3 4">
    <name type="scientific">Hoeflea prorocentri</name>
    <dbReference type="NCBI Taxonomy" id="1922333"/>
    <lineage>
        <taxon>Bacteria</taxon>
        <taxon>Pseudomonadati</taxon>
        <taxon>Pseudomonadota</taxon>
        <taxon>Alphaproteobacteria</taxon>
        <taxon>Hyphomicrobiales</taxon>
        <taxon>Rhizobiaceae</taxon>
        <taxon>Hoeflea</taxon>
    </lineage>
</organism>
<dbReference type="InterPro" id="IPR050866">
    <property type="entry name" value="CNG_cation_channel"/>
</dbReference>
<evidence type="ECO:0000259" key="2">
    <source>
        <dbReference type="PROSITE" id="PS50042"/>
    </source>
</evidence>
<dbReference type="GO" id="GO:0005221">
    <property type="term" value="F:intracellularly cyclic nucleotide-activated monoatomic cation channel activity"/>
    <property type="evidence" value="ECO:0007669"/>
    <property type="project" value="InterPro"/>
</dbReference>
<dbReference type="SUPFAM" id="SSF51206">
    <property type="entry name" value="cAMP-binding domain-like"/>
    <property type="match status" value="1"/>
</dbReference>